<dbReference type="InterPro" id="IPR032675">
    <property type="entry name" value="LRR_dom_sf"/>
</dbReference>
<dbReference type="Proteomes" id="UP000011777">
    <property type="component" value="Unassembled WGS sequence"/>
</dbReference>
<dbReference type="InterPro" id="IPR051251">
    <property type="entry name" value="STK_FNIP-Repeat"/>
</dbReference>
<evidence type="ECO:0000313" key="2">
    <source>
        <dbReference type="Proteomes" id="UP000011777"/>
    </source>
</evidence>
<dbReference type="STRING" id="1245528.M3K3L0"/>
<dbReference type="PANTHER" id="PTHR32134">
    <property type="entry name" value="FNIP REPEAT-CONTAINING PROTEIN"/>
    <property type="match status" value="1"/>
</dbReference>
<dbReference type="eggNOG" id="ENOG502T68Y">
    <property type="taxonomic scope" value="Eukaryota"/>
</dbReference>
<keyword evidence="2" id="KW-1185">Reference proteome</keyword>
<dbReference type="EMBL" id="AOGT01000716">
    <property type="protein sequence ID" value="EMG49334.1"/>
    <property type="molecule type" value="Genomic_DNA"/>
</dbReference>
<comment type="caution">
    <text evidence="1">The sequence shown here is derived from an EMBL/GenBank/DDBJ whole genome shotgun (WGS) entry which is preliminary data.</text>
</comment>
<feature type="non-terminal residue" evidence="1">
    <location>
        <position position="1"/>
    </location>
</feature>
<dbReference type="HOGENOM" id="CLU_021918_0_0_1"/>
<feature type="non-terminal residue" evidence="1">
    <location>
        <position position="536"/>
    </location>
</feature>
<gene>
    <name evidence="1" type="ORF">G210_5914</name>
</gene>
<dbReference type="PANTHER" id="PTHR32134:SF92">
    <property type="entry name" value="FNIP REPEAT-CONTAINING PROTEIN"/>
    <property type="match status" value="1"/>
</dbReference>
<dbReference type="AlphaFoldDB" id="M3K3L0"/>
<reference evidence="1 2" key="1">
    <citation type="submission" date="2013-02" db="EMBL/GenBank/DDBJ databases">
        <title>Genome sequence of Candida maltosa Xu316, a potential industrial strain for xylitol and ethanol production.</title>
        <authorList>
            <person name="Yu J."/>
            <person name="Wang Q."/>
            <person name="Geng X."/>
            <person name="Bao W."/>
            <person name="He P."/>
            <person name="Cai J."/>
        </authorList>
    </citation>
    <scope>NUCLEOTIDE SEQUENCE [LARGE SCALE GENOMIC DNA]</scope>
    <source>
        <strain evidence="2">Xu316</strain>
    </source>
</reference>
<dbReference type="Gene3D" id="3.80.10.10">
    <property type="entry name" value="Ribonuclease Inhibitor"/>
    <property type="match status" value="1"/>
</dbReference>
<proteinExistence type="predicted"/>
<accession>M3K3L0</accession>
<name>M3K3L0_CANMX</name>
<sequence>GVPPTYNWNEPSFGGFGSLQVDNSKPEFSCFIELTDFLEQNHLPFPKHIYFPFPTDVVFAYRTNPRILQDCVIETDLHLPFGFDADSPDLEQSYLLILISLPLKIRRVAYCEVLHESLHESSAPFTKKLSSAHFYTTCRLDTIFEDDRYQNLVNLNLTFQISHEVTKLIPRSVKTLNCNILCPEFQVDDFGFPSGLKSLNVLLFNYPEQCWACFNDLEHLSNLLFENIKNEKRVPYYNVRFPKSLKSVKSTGLDVEAIKNQCPNLTSFECSIARHAERHGNSFNFPEKLTNLRVGGGTLANIEKYENGSSIKFPKSLQALHLVRDSQNVQFGESETLFSNKEESMLQNLKILSINYFDGFSRLGPLPQSLTQLTINLPSQRMEMLNSDFFDNLKSVTSLQLLRIYCPLGANFDYELPPKLQLLEFINPELSKISLRSKSLKQLNLYQTKFSVVSPENFQVPDSLVELKLHGPSFLSDEGGIQSFAKSSVFPQKLQRLELGCDAMHKIPILPPNLKTLDITCQVARAKQYDFDNLPT</sequence>
<dbReference type="SUPFAM" id="SSF52058">
    <property type="entry name" value="L domain-like"/>
    <property type="match status" value="1"/>
</dbReference>
<organism evidence="1 2">
    <name type="scientific">Candida maltosa (strain Xu316)</name>
    <name type="common">Yeast</name>
    <dbReference type="NCBI Taxonomy" id="1245528"/>
    <lineage>
        <taxon>Eukaryota</taxon>
        <taxon>Fungi</taxon>
        <taxon>Dikarya</taxon>
        <taxon>Ascomycota</taxon>
        <taxon>Saccharomycotina</taxon>
        <taxon>Pichiomycetes</taxon>
        <taxon>Debaryomycetaceae</taxon>
        <taxon>Candida/Lodderomyces clade</taxon>
        <taxon>Candida</taxon>
    </lineage>
</organism>
<protein>
    <submittedName>
        <fullName evidence="1">Uncharacterized protein</fullName>
    </submittedName>
</protein>
<evidence type="ECO:0000313" key="1">
    <source>
        <dbReference type="EMBL" id="EMG49334.1"/>
    </source>
</evidence>